<evidence type="ECO:0000313" key="1">
    <source>
        <dbReference type="EMBL" id="MBC8629767.1"/>
    </source>
</evidence>
<protein>
    <submittedName>
        <fullName evidence="1">Uncharacterized protein</fullName>
    </submittedName>
</protein>
<dbReference type="Proteomes" id="UP000661649">
    <property type="component" value="Unassembled WGS sequence"/>
</dbReference>
<keyword evidence="2" id="KW-1185">Reference proteome</keyword>
<gene>
    <name evidence="1" type="ORF">H8712_14365</name>
</gene>
<reference evidence="1 2" key="1">
    <citation type="submission" date="2020-08" db="EMBL/GenBank/DDBJ databases">
        <title>Genome public.</title>
        <authorList>
            <person name="Liu C."/>
            <person name="Sun Q."/>
        </authorList>
    </citation>
    <scope>NUCLEOTIDE SEQUENCE [LARGE SCALE GENOMIC DNA]</scope>
    <source>
        <strain evidence="1 2">3_YM_SP_D4_24.mj</strain>
    </source>
</reference>
<dbReference type="EMBL" id="JACRTP010000008">
    <property type="protein sequence ID" value="MBC8629767.1"/>
    <property type="molecule type" value="Genomic_DNA"/>
</dbReference>
<accession>A0ABR7PED7</accession>
<organism evidence="1 2">
    <name type="scientific">Blautia stercoris</name>
    <dbReference type="NCBI Taxonomy" id="871664"/>
    <lineage>
        <taxon>Bacteria</taxon>
        <taxon>Bacillati</taxon>
        <taxon>Bacillota</taxon>
        <taxon>Clostridia</taxon>
        <taxon>Lachnospirales</taxon>
        <taxon>Lachnospiraceae</taxon>
        <taxon>Blautia</taxon>
    </lineage>
</organism>
<name>A0ABR7PED7_9FIRM</name>
<proteinExistence type="predicted"/>
<comment type="caution">
    <text evidence="1">The sequence shown here is derived from an EMBL/GenBank/DDBJ whole genome shotgun (WGS) entry which is preliminary data.</text>
</comment>
<sequence>MGGVIHGWQQFRQTGKQTLCHADDSGVFPELENKDVDLVMRTLSGL</sequence>
<evidence type="ECO:0000313" key="2">
    <source>
        <dbReference type="Proteomes" id="UP000661649"/>
    </source>
</evidence>
<dbReference type="RefSeq" id="WP_187559190.1">
    <property type="nucleotide sequence ID" value="NZ_JACRTP010000008.1"/>
</dbReference>